<dbReference type="Proteomes" id="UP000002574">
    <property type="component" value="Chromosome"/>
</dbReference>
<dbReference type="eggNOG" id="COG1937">
    <property type="taxonomic scope" value="Bacteria"/>
</dbReference>
<dbReference type="OrthoDB" id="9811244at2"/>
<name>D3DIX8_HYDTT</name>
<protein>
    <submittedName>
        <fullName evidence="2">Uncharacterized protein</fullName>
    </submittedName>
</protein>
<reference evidence="2 3" key="1">
    <citation type="journal article" date="2010" name="J. Bacteriol.">
        <title>Complete genome sequence of the thermophilic, obligately chemolithoautotrophic hydrogen-oxidizing bacterium Hydrogenobacter thermophilus TK-6.</title>
        <authorList>
            <person name="Arai H."/>
            <person name="Kanbe H."/>
            <person name="Ishii M."/>
            <person name="Igarashi Y."/>
        </authorList>
    </citation>
    <scope>NUCLEOTIDE SEQUENCE [LARGE SCALE GENOMIC DNA]</scope>
    <source>
        <strain evidence="3">DSM 6534 / IAM 12695 / TK-6 [Tokyo]</strain>
    </source>
</reference>
<evidence type="ECO:0000313" key="2">
    <source>
        <dbReference type="EMBL" id="BAI69780.1"/>
    </source>
</evidence>
<dbReference type="GO" id="GO:0045892">
    <property type="term" value="P:negative regulation of DNA-templated transcription"/>
    <property type="evidence" value="ECO:0007669"/>
    <property type="project" value="UniProtKB-ARBA"/>
</dbReference>
<dbReference type="KEGG" id="hte:Hydth_1319"/>
<dbReference type="EMBL" id="AP011112">
    <property type="protein sequence ID" value="BAI69780.1"/>
    <property type="molecule type" value="Genomic_DNA"/>
</dbReference>
<dbReference type="PANTHER" id="PTHR33677">
    <property type="entry name" value="TRANSCRIPTIONAL REPRESSOR FRMR-RELATED"/>
    <property type="match status" value="1"/>
</dbReference>
<dbReference type="AlphaFoldDB" id="D3DIX8"/>
<dbReference type="Pfam" id="PF02583">
    <property type="entry name" value="Trns_repr_metal"/>
    <property type="match status" value="1"/>
</dbReference>
<evidence type="ECO:0000256" key="1">
    <source>
        <dbReference type="ARBA" id="ARBA00005260"/>
    </source>
</evidence>
<dbReference type="InterPro" id="IPR003735">
    <property type="entry name" value="Metal_Tscrpt_repr"/>
</dbReference>
<dbReference type="InterPro" id="IPR038390">
    <property type="entry name" value="Metal_Tscrpt_repr_sf"/>
</dbReference>
<evidence type="ECO:0000313" key="3">
    <source>
        <dbReference type="Proteomes" id="UP000002574"/>
    </source>
</evidence>
<gene>
    <name evidence="2" type="ordered locus">HTH_1328</name>
</gene>
<sequence>MERCEVYLSEESVQELMRRLSRIEGQVKGIRRMLEEGRSCDEILIQMSAVKSAISSMAMFLLEEHFNSCVKPGVESGNVKALEDFMRAVRQLVKGG</sequence>
<dbReference type="GO" id="GO:0003677">
    <property type="term" value="F:DNA binding"/>
    <property type="evidence" value="ECO:0007669"/>
    <property type="project" value="InterPro"/>
</dbReference>
<dbReference type="GO" id="GO:0046872">
    <property type="term" value="F:metal ion binding"/>
    <property type="evidence" value="ECO:0007669"/>
    <property type="project" value="InterPro"/>
</dbReference>
<proteinExistence type="inferred from homology"/>
<comment type="similarity">
    <text evidence="1">Belongs to the FrmR/RcnR family.</text>
</comment>
<organism evidence="2 3">
    <name type="scientific">Hydrogenobacter thermophilus (strain DSM 6534 / IAM 12695 / TK-6)</name>
    <dbReference type="NCBI Taxonomy" id="608538"/>
    <lineage>
        <taxon>Bacteria</taxon>
        <taxon>Pseudomonadati</taxon>
        <taxon>Aquificota</taxon>
        <taxon>Aquificia</taxon>
        <taxon>Aquificales</taxon>
        <taxon>Aquificaceae</taxon>
        <taxon>Hydrogenobacter</taxon>
    </lineage>
</organism>
<dbReference type="STRING" id="608538.HTH_1328"/>
<dbReference type="CDD" id="cd10148">
    <property type="entry name" value="CsoR-like_DUF156"/>
    <property type="match status" value="1"/>
</dbReference>
<dbReference type="KEGG" id="hth:HTH_1328"/>
<accession>D3DIX8</accession>
<keyword evidence="3" id="KW-1185">Reference proteome</keyword>
<dbReference type="RefSeq" id="WP_012963960.1">
    <property type="nucleotide sequence ID" value="NC_013799.1"/>
</dbReference>
<dbReference type="Gene3D" id="1.20.58.1000">
    <property type="entry name" value="Metal-sensitive repressor, helix protomer"/>
    <property type="match status" value="1"/>
</dbReference>